<keyword evidence="4" id="KW-0410">Iron transport</keyword>
<feature type="signal peptide" evidence="6">
    <location>
        <begin position="1"/>
        <end position="22"/>
    </location>
</feature>
<organism evidence="8 9">
    <name type="scientific">Cedecea neteri</name>
    <dbReference type="NCBI Taxonomy" id="158822"/>
    <lineage>
        <taxon>Bacteria</taxon>
        <taxon>Pseudomonadati</taxon>
        <taxon>Pseudomonadota</taxon>
        <taxon>Gammaproteobacteria</taxon>
        <taxon>Enterobacterales</taxon>
        <taxon>Enterobacteriaceae</taxon>
        <taxon>Cedecea</taxon>
    </lineage>
</organism>
<dbReference type="OrthoDB" id="6160519at2"/>
<evidence type="ECO:0000256" key="6">
    <source>
        <dbReference type="SAM" id="SignalP"/>
    </source>
</evidence>
<dbReference type="GO" id="GO:1901678">
    <property type="term" value="P:iron coordination entity transport"/>
    <property type="evidence" value="ECO:0007669"/>
    <property type="project" value="UniProtKB-ARBA"/>
</dbReference>
<protein>
    <submittedName>
        <fullName evidence="8">ABC transporter substrate-binding protein</fullName>
    </submittedName>
</protein>
<keyword evidence="9" id="KW-1185">Reference proteome</keyword>
<evidence type="ECO:0000256" key="2">
    <source>
        <dbReference type="ARBA" id="ARBA00008814"/>
    </source>
</evidence>
<dbReference type="PANTHER" id="PTHR30532">
    <property type="entry name" value="IRON III DICITRATE-BINDING PERIPLASMIC PROTEIN"/>
    <property type="match status" value="1"/>
</dbReference>
<dbReference type="RefSeq" id="WP_038475224.1">
    <property type="nucleotide sequence ID" value="NZ_CP009451.1"/>
</dbReference>
<dbReference type="KEGG" id="cnt:JT31_07855"/>
<keyword evidence="5 6" id="KW-0732">Signal</keyword>
<keyword evidence="4" id="KW-0406">Ion transport</keyword>
<dbReference type="PANTHER" id="PTHR30532:SF1">
    <property type="entry name" value="IRON(3+)-HYDROXAMATE-BINDING PROTEIN FHUD"/>
    <property type="match status" value="1"/>
</dbReference>
<comment type="subcellular location">
    <subcellularLocation>
        <location evidence="1">Cell envelope</location>
    </subcellularLocation>
</comment>
<dbReference type="EMBL" id="CP009451">
    <property type="protein sequence ID" value="AIR04528.1"/>
    <property type="molecule type" value="Genomic_DNA"/>
</dbReference>
<evidence type="ECO:0000256" key="4">
    <source>
        <dbReference type="ARBA" id="ARBA00022496"/>
    </source>
</evidence>
<dbReference type="Pfam" id="PF01497">
    <property type="entry name" value="Peripla_BP_2"/>
    <property type="match status" value="1"/>
</dbReference>
<dbReference type="InterPro" id="IPR006311">
    <property type="entry name" value="TAT_signal"/>
</dbReference>
<comment type="similarity">
    <text evidence="2">Belongs to the bacterial solute-binding protein 8 family.</text>
</comment>
<evidence type="ECO:0000259" key="7">
    <source>
        <dbReference type="PROSITE" id="PS50983"/>
    </source>
</evidence>
<dbReference type="InterPro" id="IPR051313">
    <property type="entry name" value="Bact_iron-sidero_bind"/>
</dbReference>
<evidence type="ECO:0000256" key="5">
    <source>
        <dbReference type="ARBA" id="ARBA00022729"/>
    </source>
</evidence>
<keyword evidence="4" id="KW-0408">Iron</keyword>
<reference evidence="8 9" key="1">
    <citation type="submission" date="2014-09" db="EMBL/GenBank/DDBJ databases">
        <title>Cedecea neteri SSMD04 Genome Sequencing.</title>
        <authorList>
            <person name="Tan J.-Y."/>
        </authorList>
    </citation>
    <scope>NUCLEOTIDE SEQUENCE [LARGE SCALE GENOMIC DNA]</scope>
    <source>
        <strain evidence="8 9">SSMD04</strain>
    </source>
</reference>
<feature type="chain" id="PRO_5001848822" evidence="6">
    <location>
        <begin position="23"/>
        <end position="286"/>
    </location>
</feature>
<keyword evidence="3" id="KW-0813">Transport</keyword>
<evidence type="ECO:0000256" key="3">
    <source>
        <dbReference type="ARBA" id="ARBA00022448"/>
    </source>
</evidence>
<dbReference type="GO" id="GO:0030288">
    <property type="term" value="C:outer membrane-bounded periplasmic space"/>
    <property type="evidence" value="ECO:0007669"/>
    <property type="project" value="TreeGrafter"/>
</dbReference>
<dbReference type="PROSITE" id="PS51318">
    <property type="entry name" value="TAT"/>
    <property type="match status" value="1"/>
</dbReference>
<feature type="domain" description="Fe/B12 periplasmic-binding" evidence="7">
    <location>
        <begin position="29"/>
        <end position="284"/>
    </location>
</feature>
<sequence>MLSRRRLLTLALAAPFIGAAGAVSGPPQRVAVLDWGLTELILALGVTPQSVSAPDWYRKLIGTPELPASVVDIGLLFQPNLETLYALKPDLMAITPGHALLKPQLERIAPTLTLPTGSLAEWQIALNKLSTVLQRAPQARAVLAAFEQAALRARAAAEAYRRPLLIATPIDALHMRLYGAGSLVGDVLIRCGFRNAWQGGVNSQGEAMVELARIGAEDAGLILLPEDGQLPLIQRWQSSLLWQRLPLTFQPQLAFPAQKFNSGGALVTATRIAEALGQIVTGWQRG</sequence>
<dbReference type="AlphaFoldDB" id="A0A089PWV7"/>
<dbReference type="Proteomes" id="UP000029481">
    <property type="component" value="Chromosome"/>
</dbReference>
<evidence type="ECO:0000313" key="8">
    <source>
        <dbReference type="EMBL" id="AIR04528.1"/>
    </source>
</evidence>
<dbReference type="PROSITE" id="PS50983">
    <property type="entry name" value="FE_B12_PBP"/>
    <property type="match status" value="1"/>
</dbReference>
<dbReference type="InterPro" id="IPR002491">
    <property type="entry name" value="ABC_transptr_periplasmic_BD"/>
</dbReference>
<dbReference type="Gene3D" id="3.40.50.1980">
    <property type="entry name" value="Nitrogenase molybdenum iron protein domain"/>
    <property type="match status" value="2"/>
</dbReference>
<accession>A0A089PWV7</accession>
<evidence type="ECO:0000313" key="9">
    <source>
        <dbReference type="Proteomes" id="UP000029481"/>
    </source>
</evidence>
<evidence type="ECO:0000256" key="1">
    <source>
        <dbReference type="ARBA" id="ARBA00004196"/>
    </source>
</evidence>
<dbReference type="SUPFAM" id="SSF53807">
    <property type="entry name" value="Helical backbone' metal receptor"/>
    <property type="match status" value="1"/>
</dbReference>
<name>A0A089PWV7_9ENTR</name>
<proteinExistence type="inferred from homology"/>
<gene>
    <name evidence="8" type="ORF">JT31_07855</name>
</gene>
<dbReference type="PRINTS" id="PR01715">
    <property type="entry name" value="FERRIBNDNGPP"/>
</dbReference>